<dbReference type="OrthoDB" id="21825at2"/>
<proteinExistence type="inferred from homology"/>
<keyword evidence="5" id="KW-0560">Oxidoreductase</keyword>
<keyword evidence="3 5" id="KW-0408">Iron</keyword>
<evidence type="ECO:0000256" key="2">
    <source>
        <dbReference type="ARBA" id="ARBA00022723"/>
    </source>
</evidence>
<dbReference type="SUPFAM" id="SSF51197">
    <property type="entry name" value="Clavaminate synthase-like"/>
    <property type="match status" value="1"/>
</dbReference>
<keyword evidence="4" id="KW-0045">Antibiotic biosynthesis</keyword>
<dbReference type="InterPro" id="IPR027443">
    <property type="entry name" value="IPNS-like_sf"/>
</dbReference>
<dbReference type="InterPro" id="IPR050295">
    <property type="entry name" value="Plant_2OG-oxidoreductases"/>
</dbReference>
<organism evidence="7 8">
    <name type="scientific">Actinokineospora spheciospongiae</name>
    <dbReference type="NCBI Taxonomy" id="909613"/>
    <lineage>
        <taxon>Bacteria</taxon>
        <taxon>Bacillati</taxon>
        <taxon>Actinomycetota</taxon>
        <taxon>Actinomycetes</taxon>
        <taxon>Pseudonocardiales</taxon>
        <taxon>Pseudonocardiaceae</taxon>
        <taxon>Actinokineospora</taxon>
    </lineage>
</organism>
<dbReference type="PROSITE" id="PS51471">
    <property type="entry name" value="FE2OG_OXY"/>
    <property type="match status" value="1"/>
</dbReference>
<dbReference type="AlphaFoldDB" id="W7JEP2"/>
<evidence type="ECO:0000313" key="8">
    <source>
        <dbReference type="Proteomes" id="UP000019277"/>
    </source>
</evidence>
<dbReference type="InterPro" id="IPR005123">
    <property type="entry name" value="Oxoglu/Fe-dep_dioxygenase_dom"/>
</dbReference>
<evidence type="ECO:0000256" key="1">
    <source>
        <dbReference type="ARBA" id="ARBA00004792"/>
    </source>
</evidence>
<keyword evidence="2 5" id="KW-0479">Metal-binding</keyword>
<evidence type="ECO:0000259" key="6">
    <source>
        <dbReference type="PROSITE" id="PS51471"/>
    </source>
</evidence>
<comment type="similarity">
    <text evidence="5">Belongs to the iron/ascorbate-dependent oxidoreductase family.</text>
</comment>
<evidence type="ECO:0000256" key="4">
    <source>
        <dbReference type="ARBA" id="ARBA00023194"/>
    </source>
</evidence>
<sequence>MHHRNGWDWQRAQVRDGRLDFREPDGLDRALRDGFFFVDQPPDTDLTGGDRFARSFYLPADSGDPYRGFRGWDEQRLGKHQGYFGRDEDQTEQFFLSSAHWKDVYPPEVADQAARMRDFALVVLRSVLARLDLPESQWDTATGGCLSGRGTYTLTFNHFRPQVRARGLNVHKDSGWVTVLRSTEPGLEVLRDGEWHPINPTPGAFIVNFGCAMEILTAQSATPVSAVAHRVGEQNSRGGPDRFSYALFVDSSLDGEVSPGMFRYEPGRGLVLAGRFDEFLDRILGNTYRKDTTGLY</sequence>
<comment type="pathway">
    <text evidence="1">Antibiotic biosynthesis.</text>
</comment>
<protein>
    <recommendedName>
        <fullName evidence="6">Fe2OG dioxygenase domain-containing protein</fullName>
    </recommendedName>
</protein>
<evidence type="ECO:0000256" key="3">
    <source>
        <dbReference type="ARBA" id="ARBA00023004"/>
    </source>
</evidence>
<dbReference type="EMBL" id="AYXG01000004">
    <property type="protein sequence ID" value="EWC64444.1"/>
    <property type="molecule type" value="Genomic_DNA"/>
</dbReference>
<comment type="caution">
    <text evidence="7">The sequence shown here is derived from an EMBL/GenBank/DDBJ whole genome shotgun (WGS) entry which is preliminary data.</text>
</comment>
<dbReference type="GO" id="GO:0046872">
    <property type="term" value="F:metal ion binding"/>
    <property type="evidence" value="ECO:0007669"/>
    <property type="project" value="UniProtKB-KW"/>
</dbReference>
<evidence type="ECO:0000313" key="7">
    <source>
        <dbReference type="EMBL" id="EWC64444.1"/>
    </source>
</evidence>
<feature type="domain" description="Fe2OG dioxygenase" evidence="6">
    <location>
        <begin position="149"/>
        <end position="251"/>
    </location>
</feature>
<accession>W7JEP2</accession>
<evidence type="ECO:0000256" key="5">
    <source>
        <dbReference type="RuleBase" id="RU003682"/>
    </source>
</evidence>
<keyword evidence="8" id="KW-1185">Reference proteome</keyword>
<dbReference type="Proteomes" id="UP000019277">
    <property type="component" value="Unassembled WGS sequence"/>
</dbReference>
<reference evidence="7 8" key="1">
    <citation type="journal article" date="2014" name="Genome Announc.">
        <title>Draft Genome Sequence of the Antitrypanosomally Active Sponge-Associated Bacterium Actinokineospora sp. Strain EG49.</title>
        <authorList>
            <person name="Harjes J."/>
            <person name="Ryu T."/>
            <person name="Abdelmohsen U.R."/>
            <person name="Moitinho-Silva L."/>
            <person name="Horn H."/>
            <person name="Ravasi T."/>
            <person name="Hentschel U."/>
        </authorList>
    </citation>
    <scope>NUCLEOTIDE SEQUENCE [LARGE SCALE GENOMIC DNA]</scope>
    <source>
        <strain evidence="7 8">EG49</strain>
    </source>
</reference>
<dbReference type="eggNOG" id="COG3491">
    <property type="taxonomic scope" value="Bacteria"/>
</dbReference>
<dbReference type="GO" id="GO:0016491">
    <property type="term" value="F:oxidoreductase activity"/>
    <property type="evidence" value="ECO:0007669"/>
    <property type="project" value="UniProtKB-KW"/>
</dbReference>
<gene>
    <name evidence="7" type="ORF">UO65_0051</name>
</gene>
<dbReference type="GO" id="GO:0017000">
    <property type="term" value="P:antibiotic biosynthetic process"/>
    <property type="evidence" value="ECO:0007669"/>
    <property type="project" value="UniProtKB-KW"/>
</dbReference>
<dbReference type="Gene3D" id="2.60.120.330">
    <property type="entry name" value="B-lactam Antibiotic, Isopenicillin N Synthase, Chain"/>
    <property type="match status" value="1"/>
</dbReference>
<dbReference type="Pfam" id="PF03171">
    <property type="entry name" value="2OG-FeII_Oxy"/>
    <property type="match status" value="1"/>
</dbReference>
<dbReference type="PANTHER" id="PTHR47991">
    <property type="entry name" value="OXOGLUTARATE/IRON-DEPENDENT DIOXYGENASE"/>
    <property type="match status" value="1"/>
</dbReference>
<dbReference type="STRING" id="909613.UO65_0051"/>
<name>W7JEP2_9PSEU</name>
<dbReference type="InterPro" id="IPR044861">
    <property type="entry name" value="IPNS-like_FE2OG_OXY"/>
</dbReference>